<keyword evidence="1" id="KW-1277">Toxin-antitoxin system</keyword>
<sequence>MSWSVRFHPKVHFDLEQLGKAGANRVFKVIQERIVEGKPEKIGKPLSGVLSGYRRIRTGDLRIIYKVVGTEIILIVCAGARRNDDVYETATDRI</sequence>
<dbReference type="NCBIfam" id="TIGR02385">
    <property type="entry name" value="RelE_StbE"/>
    <property type="match status" value="1"/>
</dbReference>
<dbReference type="AlphaFoldDB" id="A0A7Y7W8P9"/>
<evidence type="ECO:0000256" key="1">
    <source>
        <dbReference type="ARBA" id="ARBA00022649"/>
    </source>
</evidence>
<dbReference type="Proteomes" id="UP000582981">
    <property type="component" value="Unassembled WGS sequence"/>
</dbReference>
<dbReference type="InterPro" id="IPR007712">
    <property type="entry name" value="RelE/ParE_toxin"/>
</dbReference>
<organism evidence="2 3">
    <name type="scientific">Pseudomonas gingeri</name>
    <dbReference type="NCBI Taxonomy" id="117681"/>
    <lineage>
        <taxon>Bacteria</taxon>
        <taxon>Pseudomonadati</taxon>
        <taxon>Pseudomonadota</taxon>
        <taxon>Gammaproteobacteria</taxon>
        <taxon>Pseudomonadales</taxon>
        <taxon>Pseudomonadaceae</taxon>
        <taxon>Pseudomonas</taxon>
    </lineage>
</organism>
<gene>
    <name evidence="2" type="ORF">HX829_00045</name>
</gene>
<dbReference type="EMBL" id="JACAPU010000001">
    <property type="protein sequence ID" value="NWB44868.1"/>
    <property type="molecule type" value="Genomic_DNA"/>
</dbReference>
<protein>
    <submittedName>
        <fullName evidence="2">Type II toxin-antitoxin system RelE/ParE family toxin</fullName>
    </submittedName>
</protein>
<name>A0A7Y7W8P9_9PSED</name>
<evidence type="ECO:0000313" key="2">
    <source>
        <dbReference type="EMBL" id="NWB44868.1"/>
    </source>
</evidence>
<accession>A0A7Y7W8P9</accession>
<dbReference type="InterPro" id="IPR035093">
    <property type="entry name" value="RelE/ParE_toxin_dom_sf"/>
</dbReference>
<dbReference type="Gene3D" id="3.30.2310.20">
    <property type="entry name" value="RelE-like"/>
    <property type="match status" value="1"/>
</dbReference>
<reference evidence="2 3" key="1">
    <citation type="submission" date="2020-04" db="EMBL/GenBank/DDBJ databases">
        <title>Molecular characterization of pseudomonads from Agaricus bisporus reveal novel blotch 2 pathogens in Western Europe.</title>
        <authorList>
            <person name="Taparia T."/>
            <person name="Krijger M."/>
            <person name="Haynes E."/>
            <person name="Elpinstone J.G."/>
            <person name="Noble R."/>
            <person name="Van Der Wolf J."/>
        </authorList>
    </citation>
    <scope>NUCLEOTIDE SEQUENCE [LARGE SCALE GENOMIC DNA]</scope>
    <source>
        <strain evidence="2 3">F1001</strain>
    </source>
</reference>
<dbReference type="RefSeq" id="WP_177142985.1">
    <property type="nucleotide sequence ID" value="NZ_JACAPU010000001.1"/>
</dbReference>
<proteinExistence type="predicted"/>
<dbReference type="Pfam" id="PF05016">
    <property type="entry name" value="ParE_toxin"/>
    <property type="match status" value="1"/>
</dbReference>
<comment type="caution">
    <text evidence="2">The sequence shown here is derived from an EMBL/GenBank/DDBJ whole genome shotgun (WGS) entry which is preliminary data.</text>
</comment>
<evidence type="ECO:0000313" key="3">
    <source>
        <dbReference type="Proteomes" id="UP000582981"/>
    </source>
</evidence>
<dbReference type="SUPFAM" id="SSF143011">
    <property type="entry name" value="RelE-like"/>
    <property type="match status" value="1"/>
</dbReference>